<dbReference type="OrthoDB" id="271111at2759"/>
<evidence type="ECO:0000313" key="2">
    <source>
        <dbReference type="EMBL" id="VDN30092.1"/>
    </source>
</evidence>
<keyword evidence="3" id="KW-1185">Reference proteome</keyword>
<feature type="domain" description="Rapamycin-insensitive companion of mTOR N-terminal" evidence="1">
    <location>
        <begin position="10"/>
        <end position="119"/>
    </location>
</feature>
<evidence type="ECO:0000259" key="1">
    <source>
        <dbReference type="Pfam" id="PF14664"/>
    </source>
</evidence>
<name>A0A183E9F1_9BILA</name>
<organism evidence="4">
    <name type="scientific">Gongylonema pulchrum</name>
    <dbReference type="NCBI Taxonomy" id="637853"/>
    <lineage>
        <taxon>Eukaryota</taxon>
        <taxon>Metazoa</taxon>
        <taxon>Ecdysozoa</taxon>
        <taxon>Nematoda</taxon>
        <taxon>Chromadorea</taxon>
        <taxon>Rhabditida</taxon>
        <taxon>Spirurina</taxon>
        <taxon>Spiruromorpha</taxon>
        <taxon>Spiruroidea</taxon>
        <taxon>Gongylonematidae</taxon>
        <taxon>Gongylonema</taxon>
    </lineage>
</organism>
<sequence>MKIIEKNDFFIVIRSLELNVDNAAERTEALKLSGLMLRYNSEQVTAARDIVASRMAGSGRSDSLFPRNILRTVSAIARTYLPVFPGKSKTGEDELALSCIALIAEQAVLSPDLILDTLGAGN</sequence>
<dbReference type="EMBL" id="UYRT01085396">
    <property type="protein sequence ID" value="VDN30092.1"/>
    <property type="molecule type" value="Genomic_DNA"/>
</dbReference>
<dbReference type="InterPro" id="IPR028267">
    <property type="entry name" value="Pianissimo_N"/>
</dbReference>
<proteinExistence type="predicted"/>
<reference evidence="2 3" key="2">
    <citation type="submission" date="2018-11" db="EMBL/GenBank/DDBJ databases">
        <authorList>
            <consortium name="Pathogen Informatics"/>
        </authorList>
    </citation>
    <scope>NUCLEOTIDE SEQUENCE [LARGE SCALE GENOMIC DNA]</scope>
</reference>
<reference evidence="4" key="1">
    <citation type="submission" date="2016-06" db="UniProtKB">
        <authorList>
            <consortium name="WormBaseParasite"/>
        </authorList>
    </citation>
    <scope>IDENTIFICATION</scope>
</reference>
<dbReference type="WBParaSite" id="GPUH_0001761401-mRNA-1">
    <property type="protein sequence ID" value="GPUH_0001761401-mRNA-1"/>
    <property type="gene ID" value="GPUH_0001761401"/>
</dbReference>
<dbReference type="AlphaFoldDB" id="A0A183E9F1"/>
<protein>
    <submittedName>
        <fullName evidence="4">RICTOR_N domain-containing protein</fullName>
    </submittedName>
</protein>
<evidence type="ECO:0000313" key="4">
    <source>
        <dbReference type="WBParaSite" id="GPUH_0001761401-mRNA-1"/>
    </source>
</evidence>
<dbReference type="Pfam" id="PF14664">
    <property type="entry name" value="RICTOR_N"/>
    <property type="match status" value="1"/>
</dbReference>
<gene>
    <name evidence="2" type="ORF">GPUH_LOCUS17595</name>
</gene>
<evidence type="ECO:0000313" key="3">
    <source>
        <dbReference type="Proteomes" id="UP000271098"/>
    </source>
</evidence>
<accession>A0A183E9F1</accession>
<dbReference type="Proteomes" id="UP000271098">
    <property type="component" value="Unassembled WGS sequence"/>
</dbReference>